<dbReference type="EMBL" id="LKTM01000367">
    <property type="protein sequence ID" value="KQH75792.1"/>
    <property type="molecule type" value="Genomic_DNA"/>
</dbReference>
<reference evidence="1 2" key="1">
    <citation type="submission" date="2015-10" db="EMBL/GenBank/DDBJ databases">
        <title>Mycobacterium gordonae draft genome assembly.</title>
        <authorList>
            <person name="Ustinova V."/>
            <person name="Smirnova T."/>
            <person name="Blagodatskikh K."/>
            <person name="Varlamov D."/>
            <person name="Larionova E."/>
            <person name="Chernousova L."/>
        </authorList>
    </citation>
    <scope>NUCLEOTIDE SEQUENCE [LARGE SCALE GENOMIC DNA]</scope>
    <source>
        <strain evidence="1 2">CTRI 14-8773</strain>
    </source>
</reference>
<organism evidence="1 2">
    <name type="scientific">Mycobacterium gordonae</name>
    <dbReference type="NCBI Taxonomy" id="1778"/>
    <lineage>
        <taxon>Bacteria</taxon>
        <taxon>Bacillati</taxon>
        <taxon>Actinomycetota</taxon>
        <taxon>Actinomycetes</taxon>
        <taxon>Mycobacteriales</taxon>
        <taxon>Mycobacteriaceae</taxon>
        <taxon>Mycobacterium</taxon>
    </lineage>
</organism>
<name>A0A0Q2U4Y9_MYCGO</name>
<dbReference type="Proteomes" id="UP000051677">
    <property type="component" value="Unassembled WGS sequence"/>
</dbReference>
<comment type="caution">
    <text evidence="1">The sequence shown here is derived from an EMBL/GenBank/DDBJ whole genome shotgun (WGS) entry which is preliminary data.</text>
</comment>
<accession>A0A0Q2U4Y9</accession>
<protein>
    <submittedName>
        <fullName evidence="1">Uncharacterized protein</fullName>
    </submittedName>
</protein>
<gene>
    <name evidence="1" type="ORF">AO501_31060</name>
</gene>
<dbReference type="AlphaFoldDB" id="A0A0Q2U4Y9"/>
<sequence>MHQNPNERLIMRSLLPALSNALIGLAITLLVSVGLMLSPPAHAEQGNCPRLQACTTWCPGDPNPAGRPVPWDGSVCHDYYWDSYGVHDVGTGAFYSWATMPW</sequence>
<proteinExistence type="predicted"/>
<evidence type="ECO:0000313" key="1">
    <source>
        <dbReference type="EMBL" id="KQH75792.1"/>
    </source>
</evidence>
<evidence type="ECO:0000313" key="2">
    <source>
        <dbReference type="Proteomes" id="UP000051677"/>
    </source>
</evidence>